<name>A0ABW3CQW1_9ACTN</name>
<dbReference type="Pfam" id="PF14403">
    <property type="entry name" value="CP_ATPgrasp_2"/>
    <property type="match status" value="1"/>
</dbReference>
<dbReference type="PANTHER" id="PTHR34595">
    <property type="entry name" value="BLR5612 PROTEIN"/>
    <property type="match status" value="1"/>
</dbReference>
<organism evidence="2 3">
    <name type="scientific">Actinomadura adrarensis</name>
    <dbReference type="NCBI Taxonomy" id="1819600"/>
    <lineage>
        <taxon>Bacteria</taxon>
        <taxon>Bacillati</taxon>
        <taxon>Actinomycetota</taxon>
        <taxon>Actinomycetes</taxon>
        <taxon>Streptosporangiales</taxon>
        <taxon>Thermomonosporaceae</taxon>
        <taxon>Actinomadura</taxon>
    </lineage>
</organism>
<protein>
    <submittedName>
        <fullName evidence="2">Circularly permuted type 2 ATP-grasp protein</fullName>
    </submittedName>
</protein>
<gene>
    <name evidence="2" type="ORF">ACFQ07_27610</name>
</gene>
<dbReference type="Proteomes" id="UP001597083">
    <property type="component" value="Unassembled WGS sequence"/>
</dbReference>
<dbReference type="EMBL" id="JBHTIR010003924">
    <property type="protein sequence ID" value="MFD0856038.1"/>
    <property type="molecule type" value="Genomic_DNA"/>
</dbReference>
<reference evidence="3" key="1">
    <citation type="journal article" date="2019" name="Int. J. Syst. Evol. Microbiol.">
        <title>The Global Catalogue of Microorganisms (GCM) 10K type strain sequencing project: providing services to taxonomists for standard genome sequencing and annotation.</title>
        <authorList>
            <consortium name="The Broad Institute Genomics Platform"/>
            <consortium name="The Broad Institute Genome Sequencing Center for Infectious Disease"/>
            <person name="Wu L."/>
            <person name="Ma J."/>
        </authorList>
    </citation>
    <scope>NUCLEOTIDE SEQUENCE [LARGE SCALE GENOMIC DNA]</scope>
    <source>
        <strain evidence="3">JCM 31696</strain>
    </source>
</reference>
<dbReference type="InterPro" id="IPR051680">
    <property type="entry name" value="ATP-dep_Glu-Cys_Ligase-2"/>
</dbReference>
<evidence type="ECO:0000259" key="1">
    <source>
        <dbReference type="Pfam" id="PF14403"/>
    </source>
</evidence>
<dbReference type="PANTHER" id="PTHR34595:SF7">
    <property type="entry name" value="SLL1039 PROTEIN"/>
    <property type="match status" value="1"/>
</dbReference>
<comment type="caution">
    <text evidence="2">The sequence shown here is derived from an EMBL/GenBank/DDBJ whole genome shotgun (WGS) entry which is preliminary data.</text>
</comment>
<dbReference type="Gene3D" id="3.40.50.11290">
    <property type="match status" value="1"/>
</dbReference>
<sequence length="478" mass="51507">GRQRAAFAEGGLDRVVDVLLADTRANTEWVPGAGPARAQVSEMLRGYDASNDEAVVFDGSARGPYGLLMNALERIGIEGLRAKERERDDVQRSLGMTFHVEDGSSEGQERLFPFDVIPRIVAAEDWGPLQAGLLQRVRALEAFLHDAYGERQVVQDGVLPAWAVTGSPGFCSDAGVVPQSAVRCAVAGIDLVRDGAGRWKVLEDNLRVPSGIGYAVANRWVASRILPELALATSTLGASHAINVLRGGLTHVSDALALVTMGESDSAYFEHTLLAREMGVPVLTPDRLRVDEDGVWGRCGDGERRIEVIYRRIDEDELFGAKGVDGRPLGPGLLAAVKRGVLHMANAPGNGVGDDKALYAFVPKLIKYYLGETPLLDNVPTYLCRDPAQLEQVLDRLGELVVKPVDGYGGNGVLIGPDAAPSELDEARARILAHPAQWIAQETVRLSTHPTFGDGKLRPRCVDLRAFVVQGAEPRIVP</sequence>
<feature type="non-terminal residue" evidence="2">
    <location>
        <position position="478"/>
    </location>
</feature>
<proteinExistence type="predicted"/>
<accession>A0ABW3CQW1</accession>
<dbReference type="SUPFAM" id="SSF56059">
    <property type="entry name" value="Glutathione synthetase ATP-binding domain-like"/>
    <property type="match status" value="1"/>
</dbReference>
<dbReference type="PIRSF" id="PIRSF005522">
    <property type="entry name" value="UCP005522"/>
    <property type="match status" value="1"/>
</dbReference>
<dbReference type="InterPro" id="IPR016450">
    <property type="entry name" value="UCP005522"/>
</dbReference>
<feature type="domain" description="Circularly permuted ATP-grasp type 2" evidence="1">
    <location>
        <begin position="118"/>
        <end position="475"/>
    </location>
</feature>
<dbReference type="Gene3D" id="3.30.1490.270">
    <property type="match status" value="1"/>
</dbReference>
<dbReference type="InterPro" id="IPR025841">
    <property type="entry name" value="CP_ATPgrasp_2"/>
</dbReference>
<keyword evidence="3" id="KW-1185">Reference proteome</keyword>
<feature type="non-terminal residue" evidence="2">
    <location>
        <position position="1"/>
    </location>
</feature>
<evidence type="ECO:0000313" key="2">
    <source>
        <dbReference type="EMBL" id="MFD0856038.1"/>
    </source>
</evidence>
<evidence type="ECO:0000313" key="3">
    <source>
        <dbReference type="Proteomes" id="UP001597083"/>
    </source>
</evidence>